<organism evidence="3 4">
    <name type="scientific">Trypanosoma equiperdum</name>
    <dbReference type="NCBI Taxonomy" id="5694"/>
    <lineage>
        <taxon>Eukaryota</taxon>
        <taxon>Discoba</taxon>
        <taxon>Euglenozoa</taxon>
        <taxon>Kinetoplastea</taxon>
        <taxon>Metakinetoplastina</taxon>
        <taxon>Trypanosomatida</taxon>
        <taxon>Trypanosomatidae</taxon>
        <taxon>Trypanosoma</taxon>
    </lineage>
</organism>
<evidence type="ECO:0000256" key="1">
    <source>
        <dbReference type="SAM" id="MobiDB-lite"/>
    </source>
</evidence>
<gene>
    <name evidence="3" type="ORF">TEOVI_000466400</name>
</gene>
<evidence type="ECO:0000313" key="4">
    <source>
        <dbReference type="Proteomes" id="UP000195570"/>
    </source>
</evidence>
<proteinExistence type="predicted"/>
<dbReference type="PANTHER" id="PTHR44743:SF10">
    <property type="entry name" value="J DOMAIN-CONTAINING PROTEIN"/>
    <property type="match status" value="1"/>
</dbReference>
<feature type="domain" description="J" evidence="2">
    <location>
        <begin position="13"/>
        <end position="81"/>
    </location>
</feature>
<reference evidence="3" key="1">
    <citation type="submission" date="2016-09" db="EMBL/GenBank/DDBJ databases">
        <authorList>
            <person name="Hebert L."/>
            <person name="Moumen B."/>
        </authorList>
    </citation>
    <scope>NUCLEOTIDE SEQUENCE [LARGE SCALE GENOMIC DNA]</scope>
    <source>
        <strain evidence="3">OVI</strain>
    </source>
</reference>
<dbReference type="CDD" id="cd06257">
    <property type="entry name" value="DnaJ"/>
    <property type="match status" value="1"/>
</dbReference>
<dbReference type="InterPro" id="IPR036869">
    <property type="entry name" value="J_dom_sf"/>
</dbReference>
<dbReference type="AlphaFoldDB" id="A0A1G4I5A6"/>
<feature type="compositionally biased region" description="Polar residues" evidence="1">
    <location>
        <begin position="223"/>
        <end position="239"/>
    </location>
</feature>
<keyword evidence="4" id="KW-1185">Reference proteome</keyword>
<dbReference type="VEuPathDB" id="TriTrypDB:TEOVI_000466400"/>
<dbReference type="RefSeq" id="XP_067078439.1">
    <property type="nucleotide sequence ID" value="XM_067222338.1"/>
</dbReference>
<feature type="compositionally biased region" description="Low complexity" evidence="1">
    <location>
        <begin position="126"/>
        <end position="147"/>
    </location>
</feature>
<dbReference type="Pfam" id="PF00226">
    <property type="entry name" value="DnaJ"/>
    <property type="match status" value="1"/>
</dbReference>
<dbReference type="Proteomes" id="UP000195570">
    <property type="component" value="Unassembled WGS sequence"/>
</dbReference>
<accession>A0A1G4I5A6</accession>
<dbReference type="SUPFAM" id="SSF46565">
    <property type="entry name" value="Chaperone J-domain"/>
    <property type="match status" value="1"/>
</dbReference>
<dbReference type="PANTHER" id="PTHR44743">
    <property type="entry name" value="PUTATIVE, EXPRESSED-RELATED"/>
    <property type="match status" value="1"/>
</dbReference>
<dbReference type="SMR" id="A0A1G4I5A6"/>
<dbReference type="SMART" id="SM00271">
    <property type="entry name" value="DnaJ"/>
    <property type="match status" value="1"/>
</dbReference>
<dbReference type="PRINTS" id="PR00625">
    <property type="entry name" value="JDOMAIN"/>
</dbReference>
<feature type="region of interest" description="Disordered" evidence="1">
    <location>
        <begin position="103"/>
        <end position="247"/>
    </location>
</feature>
<dbReference type="GeneID" id="92378604"/>
<evidence type="ECO:0000259" key="2">
    <source>
        <dbReference type="PROSITE" id="PS50076"/>
    </source>
</evidence>
<sequence>MTTYGHRPEHMLHAWRTLGLRANPTYEEIRAAYRRLAFATHPDRSNEPGTKERFQKLQAAYEAAVENCRRMAALGGYRLSGDAANFDWRAEVARVREAWARKHGLGSDAAEEEEEETTARKKRQQTKTAAKGTKTAKPASASASAAPDFSGTNSPTPARGRKKASPRNSRRQQKRGSATTSRWSKPVANKKGKPKPPFTLFSSPRSPPPPASRGADGVAGENKSLNTSRAGSPGATTSHTSERRAQVVRRRRRCFLSNEDKMICRLMAVEAARRLALYVFEGATRRIISQMLAEVRIRCAIKQFEDLAWKKLVKYVQLGPSDALVRHKGKRRIVA</sequence>
<dbReference type="PROSITE" id="PS50076">
    <property type="entry name" value="DNAJ_2"/>
    <property type="match status" value="1"/>
</dbReference>
<dbReference type="EMBL" id="CZPT02000681">
    <property type="protein sequence ID" value="SCU67077.1"/>
    <property type="molecule type" value="Genomic_DNA"/>
</dbReference>
<name>A0A1G4I5A6_TRYEQ</name>
<comment type="caution">
    <text evidence="3">The sequence shown here is derived from an EMBL/GenBank/DDBJ whole genome shotgun (WGS) entry which is preliminary data.</text>
</comment>
<dbReference type="InterPro" id="IPR001623">
    <property type="entry name" value="DnaJ_domain"/>
</dbReference>
<evidence type="ECO:0000313" key="3">
    <source>
        <dbReference type="EMBL" id="SCU67077.1"/>
    </source>
</evidence>
<feature type="compositionally biased region" description="Basic residues" evidence="1">
    <location>
        <begin position="159"/>
        <end position="174"/>
    </location>
</feature>
<dbReference type="Gene3D" id="1.10.287.110">
    <property type="entry name" value="DnaJ domain"/>
    <property type="match status" value="1"/>
</dbReference>
<protein>
    <submittedName>
        <fullName evidence="3">Chaperone protein DNAj, putative</fullName>
    </submittedName>
</protein>